<gene>
    <name evidence="2" type="ORF">FH972_004599</name>
</gene>
<dbReference type="PANTHER" id="PTHR31672">
    <property type="entry name" value="BNACNNG10540D PROTEIN"/>
    <property type="match status" value="1"/>
</dbReference>
<dbReference type="OrthoDB" id="5314306at2759"/>
<dbReference type="EMBL" id="CM017322">
    <property type="protein sequence ID" value="KAE8008051.1"/>
    <property type="molecule type" value="Genomic_DNA"/>
</dbReference>
<dbReference type="Proteomes" id="UP000327013">
    <property type="component" value="Chromosome 2"/>
</dbReference>
<dbReference type="InterPro" id="IPR050796">
    <property type="entry name" value="SCF_F-box_component"/>
</dbReference>
<evidence type="ECO:0000313" key="3">
    <source>
        <dbReference type="Proteomes" id="UP000327013"/>
    </source>
</evidence>
<evidence type="ECO:0000313" key="2">
    <source>
        <dbReference type="EMBL" id="KAE8008051.1"/>
    </source>
</evidence>
<proteinExistence type="predicted"/>
<dbReference type="AlphaFoldDB" id="A0A5N6QLL4"/>
<dbReference type="NCBIfam" id="TIGR01640">
    <property type="entry name" value="F_box_assoc_1"/>
    <property type="match status" value="1"/>
</dbReference>
<organism evidence="2 3">
    <name type="scientific">Carpinus fangiana</name>
    <dbReference type="NCBI Taxonomy" id="176857"/>
    <lineage>
        <taxon>Eukaryota</taxon>
        <taxon>Viridiplantae</taxon>
        <taxon>Streptophyta</taxon>
        <taxon>Embryophyta</taxon>
        <taxon>Tracheophyta</taxon>
        <taxon>Spermatophyta</taxon>
        <taxon>Magnoliopsida</taxon>
        <taxon>eudicotyledons</taxon>
        <taxon>Gunneridae</taxon>
        <taxon>Pentapetalae</taxon>
        <taxon>rosids</taxon>
        <taxon>fabids</taxon>
        <taxon>Fagales</taxon>
        <taxon>Betulaceae</taxon>
        <taxon>Carpinus</taxon>
    </lineage>
</organism>
<dbReference type="InterPro" id="IPR006527">
    <property type="entry name" value="F-box-assoc_dom_typ1"/>
</dbReference>
<keyword evidence="3" id="KW-1185">Reference proteome</keyword>
<reference evidence="2 3" key="1">
    <citation type="submission" date="2019-06" db="EMBL/GenBank/DDBJ databases">
        <title>A chromosomal-level reference genome of Carpinus fangiana (Coryloideae, Betulaceae).</title>
        <authorList>
            <person name="Yang X."/>
            <person name="Wang Z."/>
            <person name="Zhang L."/>
            <person name="Hao G."/>
            <person name="Liu J."/>
            <person name="Yang Y."/>
        </authorList>
    </citation>
    <scope>NUCLEOTIDE SEQUENCE [LARGE SCALE GENOMIC DNA]</scope>
    <source>
        <strain evidence="2">Cfa_2016G</strain>
        <tissue evidence="2">Leaf</tissue>
    </source>
</reference>
<dbReference type="InterPro" id="IPR017451">
    <property type="entry name" value="F-box-assoc_interact_dom"/>
</dbReference>
<feature type="domain" description="F-box associated beta-propeller type 1" evidence="1">
    <location>
        <begin position="19"/>
        <end position="200"/>
    </location>
</feature>
<sequence>MSITLPRPCIDVPTGSIFRVHGIGFDHKSNDYKVVRLVYERYSNCSPKAELYKLRTDVWEMVKVADDFKCFIYGNSQALVDGAIHWLGKHERDWPNPCVELVVVLFHICDEEFQVMKFPDHLISCLKENYAEEIVVYVGLLALMEYNHHRYIDFSYNIWLMKEYGVAESWTKQFTFDIRPMFSFRNDRKILLKRQEKLVLYDPKGLIFARNTFVESLVLLDKVNAIQSVQELFKEEKDDVKEREG</sequence>
<dbReference type="Pfam" id="PF07734">
    <property type="entry name" value="FBA_1"/>
    <property type="match status" value="1"/>
</dbReference>
<accession>A0A5N6QLL4</accession>
<dbReference type="PANTHER" id="PTHR31672:SF13">
    <property type="entry name" value="F-BOX PROTEIN CPR30-LIKE"/>
    <property type="match status" value="1"/>
</dbReference>
<protein>
    <recommendedName>
        <fullName evidence="1">F-box associated beta-propeller type 1 domain-containing protein</fullName>
    </recommendedName>
</protein>
<name>A0A5N6QLL4_9ROSI</name>
<evidence type="ECO:0000259" key="1">
    <source>
        <dbReference type="Pfam" id="PF07734"/>
    </source>
</evidence>